<evidence type="ECO:0000313" key="3">
    <source>
        <dbReference type="Proteomes" id="UP001620626"/>
    </source>
</evidence>
<dbReference type="AlphaFoldDB" id="A0ABD2JDT9"/>
<feature type="region of interest" description="Disordered" evidence="1">
    <location>
        <begin position="408"/>
        <end position="486"/>
    </location>
</feature>
<feature type="compositionally biased region" description="Basic and acidic residues" evidence="1">
    <location>
        <begin position="408"/>
        <end position="445"/>
    </location>
</feature>
<comment type="caution">
    <text evidence="2">The sequence shown here is derived from an EMBL/GenBank/DDBJ whole genome shotgun (WGS) entry which is preliminary data.</text>
</comment>
<feature type="region of interest" description="Disordered" evidence="1">
    <location>
        <begin position="182"/>
        <end position="205"/>
    </location>
</feature>
<accession>A0ABD2JDT9</accession>
<keyword evidence="3" id="KW-1185">Reference proteome</keyword>
<evidence type="ECO:0000313" key="2">
    <source>
        <dbReference type="EMBL" id="KAL3088791.1"/>
    </source>
</evidence>
<name>A0ABD2JDT9_9BILA</name>
<evidence type="ECO:0000256" key="1">
    <source>
        <dbReference type="SAM" id="MobiDB-lite"/>
    </source>
</evidence>
<protein>
    <submittedName>
        <fullName evidence="2">Uncharacterized protein</fullName>
    </submittedName>
</protein>
<organism evidence="2 3">
    <name type="scientific">Heterodera trifolii</name>
    <dbReference type="NCBI Taxonomy" id="157864"/>
    <lineage>
        <taxon>Eukaryota</taxon>
        <taxon>Metazoa</taxon>
        <taxon>Ecdysozoa</taxon>
        <taxon>Nematoda</taxon>
        <taxon>Chromadorea</taxon>
        <taxon>Rhabditida</taxon>
        <taxon>Tylenchina</taxon>
        <taxon>Tylenchomorpha</taxon>
        <taxon>Tylenchoidea</taxon>
        <taxon>Heteroderidae</taxon>
        <taxon>Heteroderinae</taxon>
        <taxon>Heterodera</taxon>
    </lineage>
</organism>
<gene>
    <name evidence="2" type="ORF">niasHT_023139</name>
</gene>
<sequence length="486" mass="55460">MVAFNVQLDSHGDIRGRHLPLLLHSVLSGMATNFTNVQQQQQLSVTECWSMLANIVSCRRLLAEITQNNLSMVFEQIHDDAFDGSPTKKGIKCNEELAEADSVLLHTDDEPNHHLNQHQQQSQQMPTWLCSVLRLIDPPSWSSCTAGFDFVLRNQLFDLLLYMCVRSASMLEQHSAVFGRAQSQRRFAGQQQQQEHYHQNQQPKQKTTTTVLLLKPFLSMADLQRIDQEALCRKAAAVLWRRFADDDGTGMDIAADTLLHPIALLLLRLHSRRVSETSSEVEDIVVAELTSSNKVLSGTQKLVERCLAACLRLLAVLFDWYCAARERRLFGVLVALFALMRDFADFPFYSLQLLHQDNICRSLSEFAFEREAHINELQAVCNADIESVKQTKEEEEQARRALEKNRKELEEVEKRHEETAQQLKEATERRKRAEEKREKSGRVWREAIFAPQDKSKKGLDEEVPSSSSSVVPSTKTAYGVEDILNK</sequence>
<dbReference type="EMBL" id="JBICBT010000995">
    <property type="protein sequence ID" value="KAL3088791.1"/>
    <property type="molecule type" value="Genomic_DNA"/>
</dbReference>
<proteinExistence type="predicted"/>
<feature type="compositionally biased region" description="Low complexity" evidence="1">
    <location>
        <begin position="464"/>
        <end position="473"/>
    </location>
</feature>
<reference evidence="2 3" key="1">
    <citation type="submission" date="2024-10" db="EMBL/GenBank/DDBJ databases">
        <authorList>
            <person name="Kim D."/>
        </authorList>
    </citation>
    <scope>NUCLEOTIDE SEQUENCE [LARGE SCALE GENOMIC DNA]</scope>
    <source>
        <strain evidence="2">BH-2024</strain>
    </source>
</reference>
<dbReference type="Proteomes" id="UP001620626">
    <property type="component" value="Unassembled WGS sequence"/>
</dbReference>